<gene>
    <name evidence="2" type="ORF">DPMN_016933</name>
</gene>
<proteinExistence type="predicted"/>
<protein>
    <submittedName>
        <fullName evidence="2">Uncharacterized protein</fullName>
    </submittedName>
</protein>
<sequence length="76" mass="8211">MEKEIKANDNSMHGLQHKGAKLALTETLRTNGAFTTGSTPSPDQSHKLFVVFRAADSVWEAVPKLGGLETEAFPTV</sequence>
<reference evidence="2" key="2">
    <citation type="submission" date="2020-11" db="EMBL/GenBank/DDBJ databases">
        <authorList>
            <person name="McCartney M.A."/>
            <person name="Auch B."/>
            <person name="Kono T."/>
            <person name="Mallez S."/>
            <person name="Becker A."/>
            <person name="Gohl D.M."/>
            <person name="Silverstein K.A.T."/>
            <person name="Koren S."/>
            <person name="Bechman K.B."/>
            <person name="Herman A."/>
            <person name="Abrahante J.E."/>
            <person name="Garbe J."/>
        </authorList>
    </citation>
    <scope>NUCLEOTIDE SEQUENCE</scope>
    <source>
        <strain evidence="2">Duluth1</strain>
        <tissue evidence="2">Whole animal</tissue>
    </source>
</reference>
<keyword evidence="3" id="KW-1185">Reference proteome</keyword>
<evidence type="ECO:0000313" key="3">
    <source>
        <dbReference type="Proteomes" id="UP000828390"/>
    </source>
</evidence>
<dbReference type="AlphaFoldDB" id="A0A9D4NAJ7"/>
<name>A0A9D4NAJ7_DREPO</name>
<evidence type="ECO:0000313" key="2">
    <source>
        <dbReference type="EMBL" id="KAH3892803.1"/>
    </source>
</evidence>
<evidence type="ECO:0000256" key="1">
    <source>
        <dbReference type="SAM" id="MobiDB-lite"/>
    </source>
</evidence>
<reference evidence="2" key="1">
    <citation type="journal article" date="2019" name="bioRxiv">
        <title>The Genome of the Zebra Mussel, Dreissena polymorpha: A Resource for Invasive Species Research.</title>
        <authorList>
            <person name="McCartney M.A."/>
            <person name="Auch B."/>
            <person name="Kono T."/>
            <person name="Mallez S."/>
            <person name="Zhang Y."/>
            <person name="Obille A."/>
            <person name="Becker A."/>
            <person name="Abrahante J.E."/>
            <person name="Garbe J."/>
            <person name="Badalamenti J.P."/>
            <person name="Herman A."/>
            <person name="Mangelson H."/>
            <person name="Liachko I."/>
            <person name="Sullivan S."/>
            <person name="Sone E.D."/>
            <person name="Koren S."/>
            <person name="Silverstein K.A.T."/>
            <person name="Beckman K.B."/>
            <person name="Gohl D.M."/>
        </authorList>
    </citation>
    <scope>NUCLEOTIDE SEQUENCE</scope>
    <source>
        <strain evidence="2">Duluth1</strain>
        <tissue evidence="2">Whole animal</tissue>
    </source>
</reference>
<organism evidence="2 3">
    <name type="scientific">Dreissena polymorpha</name>
    <name type="common">Zebra mussel</name>
    <name type="synonym">Mytilus polymorpha</name>
    <dbReference type="NCBI Taxonomy" id="45954"/>
    <lineage>
        <taxon>Eukaryota</taxon>
        <taxon>Metazoa</taxon>
        <taxon>Spiralia</taxon>
        <taxon>Lophotrochozoa</taxon>
        <taxon>Mollusca</taxon>
        <taxon>Bivalvia</taxon>
        <taxon>Autobranchia</taxon>
        <taxon>Heteroconchia</taxon>
        <taxon>Euheterodonta</taxon>
        <taxon>Imparidentia</taxon>
        <taxon>Neoheterodontei</taxon>
        <taxon>Myida</taxon>
        <taxon>Dreissenoidea</taxon>
        <taxon>Dreissenidae</taxon>
        <taxon>Dreissena</taxon>
    </lineage>
</organism>
<dbReference type="EMBL" id="JAIWYP010000001">
    <property type="protein sequence ID" value="KAH3892803.1"/>
    <property type="molecule type" value="Genomic_DNA"/>
</dbReference>
<accession>A0A9D4NAJ7</accession>
<feature type="region of interest" description="Disordered" evidence="1">
    <location>
        <begin position="1"/>
        <end position="22"/>
    </location>
</feature>
<comment type="caution">
    <text evidence="2">The sequence shown here is derived from an EMBL/GenBank/DDBJ whole genome shotgun (WGS) entry which is preliminary data.</text>
</comment>
<dbReference type="Proteomes" id="UP000828390">
    <property type="component" value="Unassembled WGS sequence"/>
</dbReference>